<dbReference type="SUPFAM" id="SSF46689">
    <property type="entry name" value="Homeodomain-like"/>
    <property type="match status" value="1"/>
</dbReference>
<keyword evidence="2 4" id="KW-0238">DNA-binding</keyword>
<dbReference type="STRING" id="35752.SAMN05421541_107358"/>
<dbReference type="Proteomes" id="UP000199645">
    <property type="component" value="Unassembled WGS sequence"/>
</dbReference>
<dbReference type="InterPro" id="IPR001647">
    <property type="entry name" value="HTH_TetR"/>
</dbReference>
<name>A0A1I2H0J4_9ACTN</name>
<keyword evidence="3" id="KW-0804">Transcription</keyword>
<dbReference type="InterPro" id="IPR050109">
    <property type="entry name" value="HTH-type_TetR-like_transc_reg"/>
</dbReference>
<dbReference type="Pfam" id="PF21943">
    <property type="entry name" value="TetR_C_46"/>
    <property type="match status" value="1"/>
</dbReference>
<dbReference type="Pfam" id="PF00440">
    <property type="entry name" value="TetR_N"/>
    <property type="match status" value="1"/>
</dbReference>
<dbReference type="AlphaFoldDB" id="A0A1I2H0J4"/>
<protein>
    <submittedName>
        <fullName evidence="6">DNA-binding transcriptional regulator, AcrR family</fullName>
    </submittedName>
</protein>
<dbReference type="PANTHER" id="PTHR30055:SF146">
    <property type="entry name" value="HTH-TYPE TRANSCRIPTIONAL DUAL REGULATOR CECR"/>
    <property type="match status" value="1"/>
</dbReference>
<dbReference type="PROSITE" id="PS50977">
    <property type="entry name" value="HTH_TETR_2"/>
    <property type="match status" value="1"/>
</dbReference>
<dbReference type="GO" id="GO:0003700">
    <property type="term" value="F:DNA-binding transcription factor activity"/>
    <property type="evidence" value="ECO:0007669"/>
    <property type="project" value="TreeGrafter"/>
</dbReference>
<evidence type="ECO:0000259" key="5">
    <source>
        <dbReference type="PROSITE" id="PS50977"/>
    </source>
</evidence>
<dbReference type="InterPro" id="IPR054129">
    <property type="entry name" value="DesT_TetR_C"/>
</dbReference>
<reference evidence="6 7" key="1">
    <citation type="submission" date="2016-10" db="EMBL/GenBank/DDBJ databases">
        <authorList>
            <person name="de Groot N.N."/>
        </authorList>
    </citation>
    <scope>NUCLEOTIDE SEQUENCE [LARGE SCALE GENOMIC DNA]</scope>
    <source>
        <strain evidence="6 7">DSM 43019</strain>
    </source>
</reference>
<dbReference type="Gene3D" id="1.10.357.10">
    <property type="entry name" value="Tetracycline Repressor, domain 2"/>
    <property type="match status" value="1"/>
</dbReference>
<dbReference type="InterPro" id="IPR009057">
    <property type="entry name" value="Homeodomain-like_sf"/>
</dbReference>
<dbReference type="PRINTS" id="PR00455">
    <property type="entry name" value="HTHTETR"/>
</dbReference>
<keyword evidence="1" id="KW-0805">Transcription regulation</keyword>
<organism evidence="6 7">
    <name type="scientific">Actinoplanes philippinensis</name>
    <dbReference type="NCBI Taxonomy" id="35752"/>
    <lineage>
        <taxon>Bacteria</taxon>
        <taxon>Bacillati</taxon>
        <taxon>Actinomycetota</taxon>
        <taxon>Actinomycetes</taxon>
        <taxon>Micromonosporales</taxon>
        <taxon>Micromonosporaceae</taxon>
        <taxon>Actinoplanes</taxon>
    </lineage>
</organism>
<evidence type="ECO:0000256" key="1">
    <source>
        <dbReference type="ARBA" id="ARBA00023015"/>
    </source>
</evidence>
<evidence type="ECO:0000256" key="4">
    <source>
        <dbReference type="PROSITE-ProRule" id="PRU00335"/>
    </source>
</evidence>
<dbReference type="GO" id="GO:0000976">
    <property type="term" value="F:transcription cis-regulatory region binding"/>
    <property type="evidence" value="ECO:0007669"/>
    <property type="project" value="TreeGrafter"/>
</dbReference>
<gene>
    <name evidence="6" type="ORF">SAMN05421541_107358</name>
</gene>
<evidence type="ECO:0000256" key="2">
    <source>
        <dbReference type="ARBA" id="ARBA00023125"/>
    </source>
</evidence>
<dbReference type="PANTHER" id="PTHR30055">
    <property type="entry name" value="HTH-TYPE TRANSCRIPTIONAL REGULATOR RUTR"/>
    <property type="match status" value="1"/>
</dbReference>
<keyword evidence="7" id="KW-1185">Reference proteome</keyword>
<evidence type="ECO:0000313" key="7">
    <source>
        <dbReference type="Proteomes" id="UP000199645"/>
    </source>
</evidence>
<feature type="domain" description="HTH tetR-type" evidence="5">
    <location>
        <begin position="52"/>
        <end position="112"/>
    </location>
</feature>
<evidence type="ECO:0000256" key="3">
    <source>
        <dbReference type="ARBA" id="ARBA00023163"/>
    </source>
</evidence>
<sequence length="239" mass="26038">MCQQAAYELPRFIVCADGNIDNPGISERYRSTCRKVGRVSVEAIRRRRLEPDARREQILSVAIRLFGSKPYADVSTTDVARDAGVARGLVNHYFGTKKDLYLEVVRVMLTVPEVALEQLPEGELPERVDSIVSWFLDVVSRHSTSWLAATGAGGMAGDADVNAVIAEAVDVAAAGVLRAVGMGDDPSPALRGMARSYVGLAIWTAQEWLQRGVLTREQVHSLLATSLVALVDRVFRSAD</sequence>
<evidence type="ECO:0000313" key="6">
    <source>
        <dbReference type="EMBL" id="SFF23182.1"/>
    </source>
</evidence>
<feature type="DNA-binding region" description="H-T-H motif" evidence="4">
    <location>
        <begin position="75"/>
        <end position="94"/>
    </location>
</feature>
<proteinExistence type="predicted"/>
<accession>A0A1I2H0J4</accession>
<dbReference type="EMBL" id="FONV01000007">
    <property type="protein sequence ID" value="SFF23182.1"/>
    <property type="molecule type" value="Genomic_DNA"/>
</dbReference>